<evidence type="ECO:0000313" key="2">
    <source>
        <dbReference type="EMBL" id="KKW41612.1"/>
    </source>
</evidence>
<comment type="caution">
    <text evidence="2">The sequence shown here is derived from an EMBL/GenBank/DDBJ whole genome shotgun (WGS) entry which is preliminary data.</text>
</comment>
<name>A0A0G2AK62_9BACT</name>
<dbReference type="SUPFAM" id="SSF53254">
    <property type="entry name" value="Phosphoglycerate mutase-like"/>
    <property type="match status" value="1"/>
</dbReference>
<feature type="compositionally biased region" description="Basic and acidic residues" evidence="1">
    <location>
        <begin position="1"/>
        <end position="27"/>
    </location>
</feature>
<dbReference type="Gene3D" id="3.40.50.1240">
    <property type="entry name" value="Phosphoglycerate mutase-like"/>
    <property type="match status" value="1"/>
</dbReference>
<feature type="region of interest" description="Disordered" evidence="1">
    <location>
        <begin position="1"/>
        <end position="52"/>
    </location>
</feature>
<dbReference type="InterPro" id="IPR029033">
    <property type="entry name" value="His_PPase_superfam"/>
</dbReference>
<evidence type="ECO:0000313" key="3">
    <source>
        <dbReference type="Proteomes" id="UP000033870"/>
    </source>
</evidence>
<dbReference type="EMBL" id="LCRX01000015">
    <property type="protein sequence ID" value="KKW41612.1"/>
    <property type="molecule type" value="Genomic_DNA"/>
</dbReference>
<gene>
    <name evidence="2" type="ORF">UY92_C0015G0024</name>
</gene>
<organism evidence="2 3">
    <name type="scientific">Candidatus Magasanikbacteria bacterium GW2011_GWA2_56_11</name>
    <dbReference type="NCBI Taxonomy" id="1619044"/>
    <lineage>
        <taxon>Bacteria</taxon>
        <taxon>Candidatus Magasanikiibacteriota</taxon>
    </lineage>
</organism>
<reference evidence="2 3" key="1">
    <citation type="journal article" date="2015" name="Nature">
        <title>rRNA introns, odd ribosomes, and small enigmatic genomes across a large radiation of phyla.</title>
        <authorList>
            <person name="Brown C.T."/>
            <person name="Hug L.A."/>
            <person name="Thomas B.C."/>
            <person name="Sharon I."/>
            <person name="Castelle C.J."/>
            <person name="Singh A."/>
            <person name="Wilkins M.J."/>
            <person name="Williams K.H."/>
            <person name="Banfield J.F."/>
        </authorList>
    </citation>
    <scope>NUCLEOTIDE SEQUENCE [LARGE SCALE GENOMIC DNA]</scope>
</reference>
<dbReference type="Proteomes" id="UP000033870">
    <property type="component" value="Unassembled WGS sequence"/>
</dbReference>
<proteinExistence type="predicted"/>
<protein>
    <submittedName>
        <fullName evidence="2">Uncharacterized protein</fullName>
    </submittedName>
</protein>
<accession>A0A0G2AK62</accession>
<sequence length="645" mass="71213">MSEGFLERYHAHRAADAEKSPENKEQGRGTQVTFSFTRHEKPGKTPEGMSADYILPEGLDNAKYRGRKEADAHFLLVTGSKNVKRARQTAKAYMAGVDETYIGELNAAIRKVREVNENNFTEIINKDGSEGTTLHEYGVYAMPDLDPVWDVGKVLKPILAKGKKLVDEGSLPASDLEKWAIGQYMEQPDEVFTEQGVDTPRETAAEMAHRLLSGVRMSGKLYSGLDVKVNNFTHGPKIECLLTQVIRDRKELGHHISVGELRGALSPGESVDFDIRRDDDGNLLPIEALVRGQRYPVDSWQLAQLITEYRERGREAADSIPAASEARATLLYSELDNTAASGRAQALIQRLNAEGVKLADTGLTEGEIKNLEAMGVSSLSTHHEGPAIESRGERETPVVTAYILRHGETTENKLDPNRGLTAQGERQVDEAAERLRQELNPKTDIIQLLDSGNHRANVTVMRLGERLREAGFIFFRPVKLESGTRQPAETGVNISPEPASRPYSRIESARIPDDVKKQLSKPEVHEKLGIPDAIADKRVAAWFLGDWPDEVEKPGEVAARVRTGMENAQKNLPMLAGQLGPDKRIVSISAANASAIEATINEFTGSSVVDRKGEVENCEGFKVDFKLNSQPGFAVWGEKIEQQIE</sequence>
<dbReference type="AlphaFoldDB" id="A0A0G2AK62"/>
<evidence type="ECO:0000256" key="1">
    <source>
        <dbReference type="SAM" id="MobiDB-lite"/>
    </source>
</evidence>